<dbReference type="Pfam" id="PF13517">
    <property type="entry name" value="FG-GAP_3"/>
    <property type="match status" value="1"/>
</dbReference>
<keyword evidence="1" id="KW-0732">Signal</keyword>
<dbReference type="Proteomes" id="UP001273589">
    <property type="component" value="Unassembled WGS sequence"/>
</dbReference>
<sequence>MTPSTAYTSLGTSGWTQYDVLTSPGDVSGDGRADLIARQASTGDVCLYRATSAGKLSARTKIASKWTGYNRVVDVGDLDGEGRADLVSRDTSGAVYRNNGDGKCSFGGRTRLATGLQSHKAVF</sequence>
<evidence type="ECO:0000313" key="2">
    <source>
        <dbReference type="EMBL" id="MDX3129524.1"/>
    </source>
</evidence>
<evidence type="ECO:0000313" key="3">
    <source>
        <dbReference type="Proteomes" id="UP001273589"/>
    </source>
</evidence>
<gene>
    <name evidence="2" type="ORF">PV367_06835</name>
</gene>
<name>A0AAJ2UK45_9ACTN</name>
<dbReference type="PANTHER" id="PTHR44103:SF1">
    <property type="entry name" value="PROPROTEIN CONVERTASE P"/>
    <property type="match status" value="1"/>
</dbReference>
<dbReference type="PANTHER" id="PTHR44103">
    <property type="entry name" value="PROPROTEIN CONVERTASE P"/>
    <property type="match status" value="1"/>
</dbReference>
<accession>A0AAJ2UK45</accession>
<reference evidence="2" key="1">
    <citation type="journal article" date="2023" name="Microb. Genom.">
        <title>Mesoterricola silvestris gen. nov., sp. nov., Mesoterricola sediminis sp. nov., Geothrix oryzae sp. nov., Geothrix edaphica sp. nov., Geothrix rubra sp. nov., and Geothrix limicola sp. nov., six novel members of Acidobacteriota isolated from soils.</title>
        <authorList>
            <person name="Weisberg A.J."/>
            <person name="Pearce E."/>
            <person name="Kramer C.G."/>
            <person name="Chang J.H."/>
            <person name="Clarke C.R."/>
        </authorList>
    </citation>
    <scope>NUCLEOTIDE SEQUENCE</scope>
    <source>
        <strain evidence="2">ND06-05F</strain>
    </source>
</reference>
<comment type="caution">
    <text evidence="2">The sequence shown here is derived from an EMBL/GenBank/DDBJ whole genome shotgun (WGS) entry which is preliminary data.</text>
</comment>
<dbReference type="SUPFAM" id="SSF69318">
    <property type="entry name" value="Integrin alpha N-terminal domain"/>
    <property type="match status" value="1"/>
</dbReference>
<dbReference type="EMBL" id="JARAWN010000026">
    <property type="protein sequence ID" value="MDX3129524.1"/>
    <property type="molecule type" value="Genomic_DNA"/>
</dbReference>
<dbReference type="AlphaFoldDB" id="A0AAJ2UK45"/>
<dbReference type="Gene3D" id="2.130.10.130">
    <property type="entry name" value="Integrin alpha, N-terminal"/>
    <property type="match status" value="1"/>
</dbReference>
<dbReference type="RefSeq" id="WP_319690025.1">
    <property type="nucleotide sequence ID" value="NZ_JARAWN010000026.1"/>
</dbReference>
<evidence type="ECO:0000256" key="1">
    <source>
        <dbReference type="ARBA" id="ARBA00022729"/>
    </source>
</evidence>
<protein>
    <submittedName>
        <fullName evidence="2">VCBS repeat-containing protein</fullName>
    </submittedName>
</protein>
<dbReference type="InterPro" id="IPR028994">
    <property type="entry name" value="Integrin_alpha_N"/>
</dbReference>
<organism evidence="2 3">
    <name type="scientific">Streptomyces europaeiscabiei</name>
    <dbReference type="NCBI Taxonomy" id="146819"/>
    <lineage>
        <taxon>Bacteria</taxon>
        <taxon>Bacillati</taxon>
        <taxon>Actinomycetota</taxon>
        <taxon>Actinomycetes</taxon>
        <taxon>Kitasatosporales</taxon>
        <taxon>Streptomycetaceae</taxon>
        <taxon>Streptomyces</taxon>
    </lineage>
</organism>
<dbReference type="InterPro" id="IPR013517">
    <property type="entry name" value="FG-GAP"/>
</dbReference>
<proteinExistence type="predicted"/>